<feature type="transmembrane region" description="Helical" evidence="1">
    <location>
        <begin position="195"/>
        <end position="222"/>
    </location>
</feature>
<dbReference type="PIR" id="T24568">
    <property type="entry name" value="T24568"/>
</dbReference>
<dbReference type="HOGENOM" id="CLU_036335_4_2_1"/>
<sequence length="346" mass="40104">MFNHQHTIFFTSTSLLICSISNFTLIYISLFHSKQIQGAYRRMVVMFSALGFLFSLSEFIARPFAHNYNRALILFSINDWISSKSFLEIAISVWMTFYLLIISFIGIQFLYRYICLFHSAKVRYFDGFGTVLWISYLLIPAAGFNIAFYQLLKPTDTSDDYLRKVIRENYDLEISAIARYTLALYSESNVIQWEILSLIIAAGIVLCFQYFIVIFFGVKLHFKIKEKLGTFSPCQVKIQSQIFRALVAQTVGPTLFLVLPSAPFFLTTLLSPYIDMEINWKTGWLYTLIGIYPIFDSIAFILIVSEYRNYVRSKLFCKTNKSPREFGNKISIHPIRCINTEIVSDT</sequence>
<evidence type="ECO:0000313" key="3">
    <source>
        <dbReference type="Proteomes" id="UP000001940"/>
    </source>
</evidence>
<dbReference type="SUPFAM" id="SSF81321">
    <property type="entry name" value="Family A G protein-coupled receptor-like"/>
    <property type="match status" value="1"/>
</dbReference>
<protein>
    <submittedName>
        <fullName evidence="2">Seven TM Receptor</fullName>
    </submittedName>
</protein>
<dbReference type="CTD" id="188164"/>
<feature type="transmembrane region" description="Helical" evidence="1">
    <location>
        <begin position="131"/>
        <end position="152"/>
    </location>
</feature>
<feature type="transmembrane region" description="Helical" evidence="1">
    <location>
        <begin position="43"/>
        <end position="65"/>
    </location>
</feature>
<organism evidence="2 3">
    <name type="scientific">Caenorhabditis elegans</name>
    <dbReference type="NCBI Taxonomy" id="6239"/>
    <lineage>
        <taxon>Eukaryota</taxon>
        <taxon>Metazoa</taxon>
        <taxon>Ecdysozoa</taxon>
        <taxon>Nematoda</taxon>
        <taxon>Chromadorea</taxon>
        <taxon>Rhabditida</taxon>
        <taxon>Rhabditina</taxon>
        <taxon>Rhabditomorpha</taxon>
        <taxon>Rhabditoidea</taxon>
        <taxon>Rhabditidae</taxon>
        <taxon>Peloderinae</taxon>
        <taxon>Caenorhabditis</taxon>
    </lineage>
</organism>
<evidence type="ECO:0000256" key="1">
    <source>
        <dbReference type="SAM" id="Phobius"/>
    </source>
</evidence>
<accession>O18042</accession>
<evidence type="ECO:0000313" key="2">
    <source>
        <dbReference type="EMBL" id="CAB03303.1"/>
    </source>
</evidence>
<dbReference type="PaxDb" id="6239-T06C12.3"/>
<dbReference type="SMR" id="O18042"/>
<dbReference type="AGR" id="WB:WBGene00006121"/>
<keyword evidence="2" id="KW-0675">Receptor</keyword>
<evidence type="ECO:0000313" key="4">
    <source>
        <dbReference type="WormBase" id="T06C12.3"/>
    </source>
</evidence>
<dbReference type="InParanoid" id="O18042"/>
<feature type="transmembrane region" description="Helical" evidence="1">
    <location>
        <begin position="242"/>
        <end position="264"/>
    </location>
</feature>
<dbReference type="PhylomeDB" id="O18042"/>
<feature type="transmembrane region" description="Helical" evidence="1">
    <location>
        <begin position="85"/>
        <end position="111"/>
    </location>
</feature>
<dbReference type="Pfam" id="PF10326">
    <property type="entry name" value="7TM_GPCR_Str"/>
    <property type="match status" value="1"/>
</dbReference>
<feature type="transmembrane region" description="Helical" evidence="1">
    <location>
        <begin position="284"/>
        <end position="304"/>
    </location>
</feature>
<dbReference type="UCSC" id="T06C12.3">
    <property type="organism name" value="c. elegans"/>
</dbReference>
<dbReference type="PANTHER" id="PTHR46178:SF3">
    <property type="entry name" value="SEVEN TM RECEPTOR"/>
    <property type="match status" value="1"/>
</dbReference>
<reference evidence="2 3" key="1">
    <citation type="journal article" date="1998" name="Science">
        <title>Genome sequence of the nematode C. elegans: a platform for investigating biology.</title>
        <authorList>
            <consortium name="The C. elegans sequencing consortium"/>
            <person name="Sulson J.E."/>
            <person name="Waterston R."/>
        </authorList>
    </citation>
    <scope>NUCLEOTIDE SEQUENCE [LARGE SCALE GENOMIC DNA]</scope>
    <source>
        <strain evidence="2 3">Bristol N2</strain>
    </source>
</reference>
<dbReference type="InterPro" id="IPR019428">
    <property type="entry name" value="7TM_GPCR_serpentine_rcpt_Str"/>
</dbReference>
<keyword evidence="1" id="KW-0472">Membrane</keyword>
<keyword evidence="1" id="KW-0812">Transmembrane</keyword>
<dbReference type="RefSeq" id="NP_506966.1">
    <property type="nucleotide sequence ID" value="NM_074565.1"/>
</dbReference>
<dbReference type="PANTHER" id="PTHR46178">
    <property type="entry name" value="SEVEN TM RECEPTOR"/>
    <property type="match status" value="1"/>
</dbReference>
<dbReference type="KEGG" id="cel:CELE_T06C12.3"/>
<dbReference type="Proteomes" id="UP000001940">
    <property type="component" value="Chromosome V"/>
</dbReference>
<gene>
    <name evidence="2 4" type="primary">str-56</name>
    <name evidence="2" type="ORF">CELE_T06C12.3</name>
    <name evidence="4" type="ORF">T06C12.3</name>
</gene>
<keyword evidence="3" id="KW-1185">Reference proteome</keyword>
<dbReference type="FunCoup" id="O18042">
    <property type="interactions" value="16"/>
</dbReference>
<dbReference type="AlphaFoldDB" id="O18042"/>
<name>O18042_CAEEL</name>
<keyword evidence="1" id="KW-1133">Transmembrane helix</keyword>
<proteinExistence type="predicted"/>
<dbReference type="eggNOG" id="ENOG502R1A9">
    <property type="taxonomic scope" value="Eukaryota"/>
</dbReference>
<dbReference type="WormBase" id="T06C12.3">
    <property type="protein sequence ID" value="CE16353"/>
    <property type="gene ID" value="WBGene00006121"/>
    <property type="gene designation" value="str-56"/>
</dbReference>
<feature type="transmembrane region" description="Helical" evidence="1">
    <location>
        <begin position="6"/>
        <end position="31"/>
    </location>
</feature>
<dbReference type="GeneID" id="188164"/>
<dbReference type="OrthoDB" id="5845950at2759"/>
<dbReference type="EMBL" id="BX284605">
    <property type="protein sequence ID" value="CAB03303.1"/>
    <property type="molecule type" value="Genomic_DNA"/>
</dbReference>